<feature type="transmembrane region" description="Helical" evidence="11">
    <location>
        <begin position="121"/>
        <end position="144"/>
    </location>
</feature>
<dbReference type="AlphaFoldDB" id="A0A3P3U0T8"/>
<keyword evidence="4" id="KW-0997">Cell inner membrane</keyword>
<dbReference type="GO" id="GO:0005886">
    <property type="term" value="C:plasma membrane"/>
    <property type="evidence" value="ECO:0007669"/>
    <property type="project" value="UniProtKB-SubCell"/>
</dbReference>
<evidence type="ECO:0000313" key="12">
    <source>
        <dbReference type="EMBL" id="RRJ63516.1"/>
    </source>
</evidence>
<keyword evidence="13" id="KW-1185">Reference proteome</keyword>
<keyword evidence="6 11" id="KW-0812">Transmembrane</keyword>
<accession>A0A3P3U0T8</accession>
<comment type="function">
    <text evidence="9">Part of the binding-protein-dependent transport system for D-xylose. Probably responsible for the translocation of the substrate across the membrane.</text>
</comment>
<dbReference type="CDD" id="cd06579">
    <property type="entry name" value="TM_PBP1_transp_AraH_like"/>
    <property type="match status" value="1"/>
</dbReference>
<dbReference type="EMBL" id="RRCN01000001">
    <property type="protein sequence ID" value="RRJ63516.1"/>
    <property type="molecule type" value="Genomic_DNA"/>
</dbReference>
<organism evidence="12 13">
    <name type="scientific">Paenibacillus oralis</name>
    <dbReference type="NCBI Taxonomy" id="2490856"/>
    <lineage>
        <taxon>Bacteria</taxon>
        <taxon>Bacillati</taxon>
        <taxon>Bacillota</taxon>
        <taxon>Bacilli</taxon>
        <taxon>Bacillales</taxon>
        <taxon>Paenibacillaceae</taxon>
        <taxon>Paenibacillus</taxon>
    </lineage>
</organism>
<dbReference type="PANTHER" id="PTHR32196">
    <property type="entry name" value="ABC TRANSPORTER PERMEASE PROTEIN YPHD-RELATED-RELATED"/>
    <property type="match status" value="1"/>
</dbReference>
<evidence type="ECO:0000256" key="3">
    <source>
        <dbReference type="ARBA" id="ARBA00022475"/>
    </source>
</evidence>
<evidence type="ECO:0000256" key="4">
    <source>
        <dbReference type="ARBA" id="ARBA00022519"/>
    </source>
</evidence>
<evidence type="ECO:0000256" key="7">
    <source>
        <dbReference type="ARBA" id="ARBA00022989"/>
    </source>
</evidence>
<evidence type="ECO:0000256" key="6">
    <source>
        <dbReference type="ARBA" id="ARBA00022692"/>
    </source>
</evidence>
<dbReference type="RefSeq" id="WP_128631352.1">
    <property type="nucleotide sequence ID" value="NZ_RRCN01000001.1"/>
</dbReference>
<feature type="transmembrane region" description="Helical" evidence="11">
    <location>
        <begin position="70"/>
        <end position="88"/>
    </location>
</feature>
<keyword evidence="3" id="KW-1003">Cell membrane</keyword>
<feature type="transmembrane region" description="Helical" evidence="11">
    <location>
        <begin position="317"/>
        <end position="343"/>
    </location>
</feature>
<comment type="caution">
    <text evidence="12">The sequence shown here is derived from an EMBL/GenBank/DDBJ whole genome shotgun (WGS) entry which is preliminary data.</text>
</comment>
<feature type="transmembrane region" description="Helical" evidence="11">
    <location>
        <begin position="12"/>
        <end position="32"/>
    </location>
</feature>
<feature type="transmembrane region" description="Helical" evidence="11">
    <location>
        <begin position="236"/>
        <end position="256"/>
    </location>
</feature>
<dbReference type="NCBIfam" id="NF040906">
    <property type="entry name" value="GguB"/>
    <property type="match status" value="1"/>
</dbReference>
<feature type="transmembrane region" description="Helical" evidence="11">
    <location>
        <begin position="44"/>
        <end position="64"/>
    </location>
</feature>
<comment type="subcellular location">
    <subcellularLocation>
        <location evidence="1">Cell membrane</location>
        <topology evidence="1">Multi-pass membrane protein</topology>
    </subcellularLocation>
</comment>
<keyword evidence="8 11" id="KW-0472">Membrane</keyword>
<dbReference type="OrthoDB" id="9813906at2"/>
<feature type="transmembrane region" description="Helical" evidence="11">
    <location>
        <begin position="165"/>
        <end position="188"/>
    </location>
</feature>
<keyword evidence="7 11" id="KW-1133">Transmembrane helix</keyword>
<dbReference type="Pfam" id="PF02653">
    <property type="entry name" value="BPD_transp_2"/>
    <property type="match status" value="1"/>
</dbReference>
<proteinExistence type="predicted"/>
<keyword evidence="5" id="KW-0762">Sugar transport</keyword>
<evidence type="ECO:0000256" key="5">
    <source>
        <dbReference type="ARBA" id="ARBA00022597"/>
    </source>
</evidence>
<evidence type="ECO:0000256" key="8">
    <source>
        <dbReference type="ARBA" id="ARBA00023136"/>
    </source>
</evidence>
<name>A0A3P3U0T8_9BACL</name>
<gene>
    <name evidence="12" type="ORF">EHV15_11705</name>
</gene>
<evidence type="ECO:0000256" key="1">
    <source>
        <dbReference type="ARBA" id="ARBA00004651"/>
    </source>
</evidence>
<evidence type="ECO:0000313" key="13">
    <source>
        <dbReference type="Proteomes" id="UP000267017"/>
    </source>
</evidence>
<feature type="transmembrane region" description="Helical" evidence="11">
    <location>
        <begin position="95"/>
        <end position="115"/>
    </location>
</feature>
<evidence type="ECO:0000256" key="9">
    <source>
        <dbReference type="ARBA" id="ARBA00035611"/>
    </source>
</evidence>
<sequence length="387" mass="41835">MQAVSELFRKNIRQYGMIIALVFITVLFQILTDGILLKPLNITNLILQNSYILVLAIGMVLVIITGHIDLSVGSVAAFIGALAAIMMVNWQVPTFLAVILALVMGALIGAWQGFWVAYVKIPAFIVTLAGMLLFRGLTMIVLGGQSIAPFPKSFQRISSGFIPDWFGGGGLHILTIVLGILLSILYIWQEWKERRTQLKYQFEVPPMWTFMLQIVVLVAVINLFTLVLATYNGIPNILIILFFLIVIYSFVMNRMVPGRHIYALGGNEKAATLSGVKTKKVTFWVFVNMGTLAALSGLIFAARLNSATPKAGTNFELDAIAACFIGGASASGGIGTVVGAIIGGLVMGVMNNGMSLIGLGVDWQQGIKGLVLLLAVAFDIYNKSKTS</sequence>
<feature type="transmembrane region" description="Helical" evidence="11">
    <location>
        <begin position="208"/>
        <end position="229"/>
    </location>
</feature>
<evidence type="ECO:0000256" key="11">
    <source>
        <dbReference type="SAM" id="Phobius"/>
    </source>
</evidence>
<dbReference type="Proteomes" id="UP000267017">
    <property type="component" value="Unassembled WGS sequence"/>
</dbReference>
<dbReference type="InterPro" id="IPR001851">
    <property type="entry name" value="ABC_transp_permease"/>
</dbReference>
<evidence type="ECO:0000256" key="10">
    <source>
        <dbReference type="ARBA" id="ARBA00035686"/>
    </source>
</evidence>
<evidence type="ECO:0000256" key="2">
    <source>
        <dbReference type="ARBA" id="ARBA00022448"/>
    </source>
</evidence>
<protein>
    <recommendedName>
        <fullName evidence="10">Xylose transport system permease protein XylH</fullName>
    </recommendedName>
</protein>
<feature type="transmembrane region" description="Helical" evidence="11">
    <location>
        <begin position="283"/>
        <end position="305"/>
    </location>
</feature>
<keyword evidence="2" id="KW-0813">Transport</keyword>
<reference evidence="12 13" key="1">
    <citation type="submission" date="2018-11" db="EMBL/GenBank/DDBJ databases">
        <title>Genome sequencing of Paenibacillus sp. KCOM 3021 (= ChDC PVNT-B20).</title>
        <authorList>
            <person name="Kook J.-K."/>
            <person name="Park S.-N."/>
            <person name="Lim Y.K."/>
        </authorList>
    </citation>
    <scope>NUCLEOTIDE SEQUENCE [LARGE SCALE GENOMIC DNA]</scope>
    <source>
        <strain evidence="12 13">KCOM 3021</strain>
    </source>
</reference>
<dbReference type="PANTHER" id="PTHR32196:SF32">
    <property type="entry name" value="XYLOSE TRANSPORT SYSTEM PERMEASE PROTEIN XYLH"/>
    <property type="match status" value="1"/>
</dbReference>
<dbReference type="GO" id="GO:0022857">
    <property type="term" value="F:transmembrane transporter activity"/>
    <property type="evidence" value="ECO:0007669"/>
    <property type="project" value="InterPro"/>
</dbReference>